<evidence type="ECO:0000256" key="6">
    <source>
        <dbReference type="SAM" id="Phobius"/>
    </source>
</evidence>
<sequence length="467" mass="51587">MTWVQQRWLIFCIASGVFASVMSTSMLAIAFPDLVQFFSISYETLQYRNILFFTFFAVGLPFFGKITDRIGARPMYLTGLSLFVLSCLMCSVMTRWYGFLFFQSTQAVADAMIVPAIVTLIRHHFPDERVGWAFGWFSATLSLATIVGPATGGLILKFYEWHALFLVLAFCALISLTLGWIRIPAHHARENPSEDASIPWISSLSLLAGIIFLQMFLLESDNIVMLVTALLALGGFCYGEARHTPLLPGGFYRNARFLNACIRVFLIFMVINTVSLYGPGYLRDVHHWPTDRIGWVILVESAIGMLLANLAGRAADRYPLLAMGGGMGMSLFGIGLLLWSAFGIGSIWIFLLIYLIIGIGHTLTMPAQNKIALLSVSRRQTGNYMGLFQMIQFITGAFAAGVFGSRVEAGGAGKIDLLGFRWTMWICVGLLVGAFVTVLVDRYLSKRRTDQSDATALAVDKSVEGEG</sequence>
<dbReference type="EMBL" id="JAFHAP010000001">
    <property type="protein sequence ID" value="MBN2907972.1"/>
    <property type="molecule type" value="Genomic_DNA"/>
</dbReference>
<feature type="transmembrane region" description="Helical" evidence="6">
    <location>
        <begin position="223"/>
        <end position="239"/>
    </location>
</feature>
<feature type="transmembrane region" description="Helical" evidence="6">
    <location>
        <begin position="133"/>
        <end position="155"/>
    </location>
</feature>
<evidence type="ECO:0000256" key="5">
    <source>
        <dbReference type="ARBA" id="ARBA00023136"/>
    </source>
</evidence>
<organism evidence="8 9">
    <name type="scientific">Polycladomyces zharkentensis</name>
    <dbReference type="NCBI Taxonomy" id="2807616"/>
    <lineage>
        <taxon>Bacteria</taxon>
        <taxon>Bacillati</taxon>
        <taxon>Bacillota</taxon>
        <taxon>Bacilli</taxon>
        <taxon>Bacillales</taxon>
        <taxon>Thermoactinomycetaceae</taxon>
        <taxon>Polycladomyces</taxon>
    </lineage>
</organism>
<dbReference type="SUPFAM" id="SSF103473">
    <property type="entry name" value="MFS general substrate transporter"/>
    <property type="match status" value="1"/>
</dbReference>
<evidence type="ECO:0000256" key="2">
    <source>
        <dbReference type="ARBA" id="ARBA00022448"/>
    </source>
</evidence>
<keyword evidence="2" id="KW-0813">Transport</keyword>
<keyword evidence="3 6" id="KW-0812">Transmembrane</keyword>
<dbReference type="PANTHER" id="PTHR42718">
    <property type="entry name" value="MAJOR FACILITATOR SUPERFAMILY MULTIDRUG TRANSPORTER MFSC"/>
    <property type="match status" value="1"/>
</dbReference>
<keyword evidence="5 6" id="KW-0472">Membrane</keyword>
<evidence type="ECO:0000256" key="3">
    <source>
        <dbReference type="ARBA" id="ARBA00022692"/>
    </source>
</evidence>
<gene>
    <name evidence="8" type="ORF">JQC72_00355</name>
</gene>
<proteinExistence type="predicted"/>
<dbReference type="InterPro" id="IPR020846">
    <property type="entry name" value="MFS_dom"/>
</dbReference>
<feature type="transmembrane region" description="Helical" evidence="6">
    <location>
        <begin position="293"/>
        <end position="311"/>
    </location>
</feature>
<dbReference type="CDD" id="cd17321">
    <property type="entry name" value="MFS_MMR_MDR_like"/>
    <property type="match status" value="1"/>
</dbReference>
<dbReference type="Pfam" id="PF07690">
    <property type="entry name" value="MFS_1"/>
    <property type="match status" value="1"/>
</dbReference>
<dbReference type="Gene3D" id="1.20.1250.20">
    <property type="entry name" value="MFS general substrate transporter like domains"/>
    <property type="match status" value="1"/>
</dbReference>
<comment type="caution">
    <text evidence="8">The sequence shown here is derived from an EMBL/GenBank/DDBJ whole genome shotgun (WGS) entry which is preliminary data.</text>
</comment>
<dbReference type="PANTHER" id="PTHR42718:SF9">
    <property type="entry name" value="MAJOR FACILITATOR SUPERFAMILY MULTIDRUG TRANSPORTER MFSC"/>
    <property type="match status" value="1"/>
</dbReference>
<feature type="transmembrane region" description="Helical" evidence="6">
    <location>
        <begin position="100"/>
        <end position="121"/>
    </location>
</feature>
<feature type="transmembrane region" description="Helical" evidence="6">
    <location>
        <begin position="318"/>
        <end position="339"/>
    </location>
</feature>
<keyword evidence="4 6" id="KW-1133">Transmembrane helix</keyword>
<reference evidence="8" key="1">
    <citation type="journal article" date="2024" name="Int. J. Syst. Evol. Microbiol.">
        <title>Polycladomyces zharkentensis sp. nov., a novel thermophilic cellulose- and starch-degrading member of the Bacillota from a geothermal aquifer in Kazakhstan.</title>
        <authorList>
            <person name="Mashzhan A."/>
            <person name="Kistaubayeva A."/>
            <person name="Javier-Lopez R."/>
            <person name="Bissenova U."/>
            <person name="Bissenbay A."/>
            <person name="Birkeland N.K."/>
        </authorList>
    </citation>
    <scope>NUCLEOTIDE SEQUENCE</scope>
    <source>
        <strain evidence="8">ZKZ2T</strain>
    </source>
</reference>
<feature type="transmembrane region" description="Helical" evidence="6">
    <location>
        <begin position="384"/>
        <end position="402"/>
    </location>
</feature>
<dbReference type="InterPro" id="IPR036259">
    <property type="entry name" value="MFS_trans_sf"/>
</dbReference>
<evidence type="ECO:0000313" key="8">
    <source>
        <dbReference type="EMBL" id="MBN2907972.1"/>
    </source>
</evidence>
<evidence type="ECO:0000313" key="9">
    <source>
        <dbReference type="Proteomes" id="UP001177120"/>
    </source>
</evidence>
<accession>A0ABS2WEK0</accession>
<feature type="domain" description="Major facilitator superfamily (MFS) profile" evidence="7">
    <location>
        <begin position="9"/>
        <end position="446"/>
    </location>
</feature>
<keyword evidence="9" id="KW-1185">Reference proteome</keyword>
<evidence type="ECO:0000256" key="1">
    <source>
        <dbReference type="ARBA" id="ARBA00004651"/>
    </source>
</evidence>
<evidence type="ECO:0000256" key="4">
    <source>
        <dbReference type="ARBA" id="ARBA00022989"/>
    </source>
</evidence>
<dbReference type="Gene3D" id="1.20.1720.10">
    <property type="entry name" value="Multidrug resistance protein D"/>
    <property type="match status" value="1"/>
</dbReference>
<feature type="transmembrane region" description="Helical" evidence="6">
    <location>
        <begin position="260"/>
        <end position="281"/>
    </location>
</feature>
<protein>
    <submittedName>
        <fullName evidence="8">MFS transporter</fullName>
    </submittedName>
</protein>
<dbReference type="InterPro" id="IPR011701">
    <property type="entry name" value="MFS"/>
</dbReference>
<feature type="transmembrane region" description="Helical" evidence="6">
    <location>
        <begin position="422"/>
        <end position="440"/>
    </location>
</feature>
<feature type="transmembrane region" description="Helical" evidence="6">
    <location>
        <begin position="197"/>
        <end position="217"/>
    </location>
</feature>
<evidence type="ECO:0000259" key="7">
    <source>
        <dbReference type="PROSITE" id="PS50850"/>
    </source>
</evidence>
<name>A0ABS2WEK0_9BACL</name>
<comment type="subcellular location">
    <subcellularLocation>
        <location evidence="1">Cell membrane</location>
        <topology evidence="1">Multi-pass membrane protein</topology>
    </subcellularLocation>
</comment>
<dbReference type="Proteomes" id="UP001177120">
    <property type="component" value="Unassembled WGS sequence"/>
</dbReference>
<dbReference type="PROSITE" id="PS50850">
    <property type="entry name" value="MFS"/>
    <property type="match status" value="1"/>
</dbReference>
<feature type="transmembrane region" description="Helical" evidence="6">
    <location>
        <begin position="46"/>
        <end position="63"/>
    </location>
</feature>
<feature type="transmembrane region" description="Helical" evidence="6">
    <location>
        <begin position="345"/>
        <end position="363"/>
    </location>
</feature>
<feature type="transmembrane region" description="Helical" evidence="6">
    <location>
        <begin position="75"/>
        <end position="94"/>
    </location>
</feature>
<feature type="transmembrane region" description="Helical" evidence="6">
    <location>
        <begin position="161"/>
        <end position="185"/>
    </location>
</feature>
<dbReference type="RefSeq" id="WP_205492134.1">
    <property type="nucleotide sequence ID" value="NZ_JAFHAP010000001.1"/>
</dbReference>